<dbReference type="Proteomes" id="UP000235347">
    <property type="component" value="Unassembled WGS sequence"/>
</dbReference>
<protein>
    <submittedName>
        <fullName evidence="3">Alpha/beta hydrolase</fullName>
    </submittedName>
</protein>
<name>A0A2N7W645_9BURK</name>
<comment type="caution">
    <text evidence="3">The sequence shown here is derived from an EMBL/GenBank/DDBJ whole genome shotgun (WGS) entry which is preliminary data.</text>
</comment>
<sequence>MARRTFTHVPLHSRGRTMTVAQLGELEMFYESQGEGQPLVLIQGYTCSHRFWDQMAPDLAKRFRVIRFDNRGIGFTRDDGRSFSLDTMAADTAALIEHLRLVEPILVGHSMGGMIVQTLLEQRPHVCGKCVILNSTRSFSRQATMLLESLLALRQADVDFDFLVDATLRLLSGLSWLTVPSNIDSFKTALKCDPAAQSLADQARQLQALKTFDATSYDTQPRHPVLVVSSTEDLLTPVADGRQLAQALNAHLEEIRTGHPSVLEAHETLARLIVNFLAA</sequence>
<keyword evidence="1 3" id="KW-0378">Hydrolase</keyword>
<dbReference type="EMBL" id="PNYB01000008">
    <property type="protein sequence ID" value="PMS24875.1"/>
    <property type="molecule type" value="Genomic_DNA"/>
</dbReference>
<dbReference type="InterPro" id="IPR050266">
    <property type="entry name" value="AB_hydrolase_sf"/>
</dbReference>
<feature type="domain" description="AB hydrolase-1" evidence="2">
    <location>
        <begin position="38"/>
        <end position="264"/>
    </location>
</feature>
<dbReference type="Gene3D" id="3.40.50.1820">
    <property type="entry name" value="alpha/beta hydrolase"/>
    <property type="match status" value="1"/>
</dbReference>
<dbReference type="PANTHER" id="PTHR43798">
    <property type="entry name" value="MONOACYLGLYCEROL LIPASE"/>
    <property type="match status" value="1"/>
</dbReference>
<dbReference type="Pfam" id="PF00561">
    <property type="entry name" value="Abhydrolase_1"/>
    <property type="match status" value="1"/>
</dbReference>
<dbReference type="PRINTS" id="PR00111">
    <property type="entry name" value="ABHYDROLASE"/>
</dbReference>
<evidence type="ECO:0000256" key="1">
    <source>
        <dbReference type="ARBA" id="ARBA00022801"/>
    </source>
</evidence>
<proteinExistence type="predicted"/>
<dbReference type="InterPro" id="IPR029058">
    <property type="entry name" value="AB_hydrolase_fold"/>
</dbReference>
<reference evidence="3 4" key="1">
    <citation type="submission" date="2018-01" db="EMBL/GenBank/DDBJ databases">
        <title>Whole genome analyses suggest that Burkholderia sensu lato contains two further novel genera in the rhizoxinica-symbiotica group Mycetohabitans gen. nov., and Trinickia gen. nov.: implications for the evolution of diazotrophy and nodulation in the Burkholderiaceae.</title>
        <authorList>
            <person name="Estrada-de los Santos P."/>
            <person name="Palmer M."/>
            <person name="Chavez-Ramirez B."/>
            <person name="Beukes C."/>
            <person name="Steenkamp E.T."/>
            <person name="Hirsch A.M."/>
            <person name="Manyaka P."/>
            <person name="Maluk M."/>
            <person name="Lafos M."/>
            <person name="Crook M."/>
            <person name="Gross E."/>
            <person name="Simon M.F."/>
            <person name="Bueno dos Reis Junior F."/>
            <person name="Poole P.S."/>
            <person name="Venter S.N."/>
            <person name="James E.K."/>
        </authorList>
    </citation>
    <scope>NUCLEOTIDE SEQUENCE [LARGE SCALE GENOMIC DNA]</scope>
    <source>
        <strain evidence="3 4">GP25-8</strain>
    </source>
</reference>
<dbReference type="InterPro" id="IPR000073">
    <property type="entry name" value="AB_hydrolase_1"/>
</dbReference>
<dbReference type="GO" id="GO:0016020">
    <property type="term" value="C:membrane"/>
    <property type="evidence" value="ECO:0007669"/>
    <property type="project" value="TreeGrafter"/>
</dbReference>
<evidence type="ECO:0000313" key="3">
    <source>
        <dbReference type="EMBL" id="PMS24875.1"/>
    </source>
</evidence>
<gene>
    <name evidence="3" type="ORF">C0Z19_11090</name>
</gene>
<dbReference type="SUPFAM" id="SSF53474">
    <property type="entry name" value="alpha/beta-Hydrolases"/>
    <property type="match status" value="1"/>
</dbReference>
<evidence type="ECO:0000259" key="2">
    <source>
        <dbReference type="Pfam" id="PF00561"/>
    </source>
</evidence>
<dbReference type="AlphaFoldDB" id="A0A2N7W645"/>
<keyword evidence="4" id="KW-1185">Reference proteome</keyword>
<accession>A0A2N7W645</accession>
<dbReference type="PANTHER" id="PTHR43798:SF31">
    <property type="entry name" value="AB HYDROLASE SUPERFAMILY PROTEIN YCLE"/>
    <property type="match status" value="1"/>
</dbReference>
<organism evidence="3 4">
    <name type="scientific">Trinickia soli</name>
    <dbReference type="NCBI Taxonomy" id="380675"/>
    <lineage>
        <taxon>Bacteria</taxon>
        <taxon>Pseudomonadati</taxon>
        <taxon>Pseudomonadota</taxon>
        <taxon>Betaproteobacteria</taxon>
        <taxon>Burkholderiales</taxon>
        <taxon>Burkholderiaceae</taxon>
        <taxon>Trinickia</taxon>
    </lineage>
</organism>
<evidence type="ECO:0000313" key="4">
    <source>
        <dbReference type="Proteomes" id="UP000235347"/>
    </source>
</evidence>
<dbReference type="GO" id="GO:0016787">
    <property type="term" value="F:hydrolase activity"/>
    <property type="evidence" value="ECO:0007669"/>
    <property type="project" value="UniProtKB-KW"/>
</dbReference>